<accession>A0A9N9GVL1</accession>
<evidence type="ECO:0000313" key="13">
    <source>
        <dbReference type="EMBL" id="CAG8629822.1"/>
    </source>
</evidence>
<dbReference type="InterPro" id="IPR029063">
    <property type="entry name" value="SAM-dependent_MTases_sf"/>
</dbReference>
<keyword evidence="7 9" id="KW-0819">tRNA processing</keyword>
<dbReference type="SUPFAM" id="SSF53335">
    <property type="entry name" value="S-adenosyl-L-methionine-dependent methyltransferases"/>
    <property type="match status" value="1"/>
</dbReference>
<dbReference type="EMBL" id="CAJVPZ010011411">
    <property type="protein sequence ID" value="CAG8629822.1"/>
    <property type="molecule type" value="Genomic_DNA"/>
</dbReference>
<feature type="compositionally biased region" description="Basic and acidic residues" evidence="11">
    <location>
        <begin position="172"/>
        <end position="183"/>
    </location>
</feature>
<evidence type="ECO:0000313" key="14">
    <source>
        <dbReference type="Proteomes" id="UP000789396"/>
    </source>
</evidence>
<keyword evidence="14" id="KW-1185">Reference proteome</keyword>
<evidence type="ECO:0000256" key="8">
    <source>
        <dbReference type="ARBA" id="ARBA00023242"/>
    </source>
</evidence>
<dbReference type="InterPro" id="IPR014816">
    <property type="entry name" value="tRNA_MeTrfase_Gcd14"/>
</dbReference>
<organism evidence="13 14">
    <name type="scientific">Racocetra fulgida</name>
    <dbReference type="NCBI Taxonomy" id="60492"/>
    <lineage>
        <taxon>Eukaryota</taxon>
        <taxon>Fungi</taxon>
        <taxon>Fungi incertae sedis</taxon>
        <taxon>Mucoromycota</taxon>
        <taxon>Glomeromycotina</taxon>
        <taxon>Glomeromycetes</taxon>
        <taxon>Diversisporales</taxon>
        <taxon>Gigasporaceae</taxon>
        <taxon>Racocetra</taxon>
    </lineage>
</organism>
<evidence type="ECO:0000259" key="12">
    <source>
        <dbReference type="Pfam" id="PF08704"/>
    </source>
</evidence>
<feature type="domain" description="tRNA (adenine(58)-N(1))-methyltransferase catalytic subunit TRM61 C-terminal" evidence="12">
    <location>
        <begin position="40"/>
        <end position="159"/>
    </location>
</feature>
<evidence type="ECO:0000256" key="7">
    <source>
        <dbReference type="ARBA" id="ARBA00022694"/>
    </source>
</evidence>
<keyword evidence="4 9" id="KW-0489">Methyltransferase</keyword>
<dbReference type="Pfam" id="PF08704">
    <property type="entry name" value="GCD14"/>
    <property type="match status" value="1"/>
</dbReference>
<evidence type="ECO:0000256" key="6">
    <source>
        <dbReference type="ARBA" id="ARBA00022691"/>
    </source>
</evidence>
<dbReference type="Proteomes" id="UP000789396">
    <property type="component" value="Unassembled WGS sequence"/>
</dbReference>
<dbReference type="GO" id="GO:0031515">
    <property type="term" value="C:tRNA (m1A) methyltransferase complex"/>
    <property type="evidence" value="ECO:0007669"/>
    <property type="project" value="UniProtKB-UniRule"/>
</dbReference>
<name>A0A9N9GVL1_9GLOM</name>
<dbReference type="PIRSF" id="PIRSF017269">
    <property type="entry name" value="GCD14"/>
    <property type="match status" value="1"/>
</dbReference>
<evidence type="ECO:0000256" key="4">
    <source>
        <dbReference type="ARBA" id="ARBA00022603"/>
    </source>
</evidence>
<evidence type="ECO:0000256" key="2">
    <source>
        <dbReference type="ARBA" id="ARBA00012796"/>
    </source>
</evidence>
<keyword evidence="6 9" id="KW-0949">S-adenosyl-L-methionine</keyword>
<comment type="caution">
    <text evidence="13">The sequence shown here is derived from an EMBL/GenBank/DDBJ whole genome shotgun (WGS) entry which is preliminary data.</text>
</comment>
<evidence type="ECO:0000256" key="9">
    <source>
        <dbReference type="PIRNR" id="PIRNR017269"/>
    </source>
</evidence>
<reference evidence="13" key="1">
    <citation type="submission" date="2021-06" db="EMBL/GenBank/DDBJ databases">
        <authorList>
            <person name="Kallberg Y."/>
            <person name="Tangrot J."/>
            <person name="Rosling A."/>
        </authorList>
    </citation>
    <scope>NUCLEOTIDE SEQUENCE</scope>
    <source>
        <strain evidence="13">IN212</strain>
    </source>
</reference>
<comment type="catalytic activity">
    <reaction evidence="9">
        <text>adenosine(58) in tRNA + S-adenosyl-L-methionine = N(1)-methyladenosine(58) in tRNA + S-adenosyl-L-homocysteine + H(+)</text>
        <dbReference type="Rhea" id="RHEA:43152"/>
        <dbReference type="Rhea" id="RHEA-COMP:10365"/>
        <dbReference type="Rhea" id="RHEA-COMP:10366"/>
        <dbReference type="ChEBI" id="CHEBI:15378"/>
        <dbReference type="ChEBI" id="CHEBI:57856"/>
        <dbReference type="ChEBI" id="CHEBI:59789"/>
        <dbReference type="ChEBI" id="CHEBI:74411"/>
        <dbReference type="ChEBI" id="CHEBI:74491"/>
        <dbReference type="EC" id="2.1.1.220"/>
    </reaction>
</comment>
<dbReference type="AlphaFoldDB" id="A0A9N9GVL1"/>
<evidence type="ECO:0000256" key="5">
    <source>
        <dbReference type="ARBA" id="ARBA00022679"/>
    </source>
</evidence>
<evidence type="ECO:0000256" key="1">
    <source>
        <dbReference type="ARBA" id="ARBA00004123"/>
    </source>
</evidence>
<protein>
    <recommendedName>
        <fullName evidence="3 9">tRNA (adenine(58)-N(1))-methyltransferase catalytic subunit TRM61</fullName>
        <ecNumber evidence="2 9">2.1.1.220</ecNumber>
    </recommendedName>
</protein>
<keyword evidence="8 9" id="KW-0539">Nucleus</keyword>
<keyword evidence="5 9" id="KW-0808">Transferase</keyword>
<evidence type="ECO:0000256" key="10">
    <source>
        <dbReference type="PIRSR" id="PIRSR017269-1"/>
    </source>
</evidence>
<dbReference type="PANTHER" id="PTHR12133">
    <property type="entry name" value="TRNA (ADENINE(58)-N(1))-METHYLTRANSFERASE"/>
    <property type="match status" value="1"/>
</dbReference>
<dbReference type="GO" id="GO:0005634">
    <property type="term" value="C:nucleus"/>
    <property type="evidence" value="ECO:0007669"/>
    <property type="project" value="UniProtKB-SubCell"/>
</dbReference>
<dbReference type="GO" id="GO:0160107">
    <property type="term" value="F:tRNA (adenine(58)-N1)-methyltransferase activity"/>
    <property type="evidence" value="ECO:0007669"/>
    <property type="project" value="UniProtKB-EC"/>
</dbReference>
<dbReference type="PROSITE" id="PS51620">
    <property type="entry name" value="SAM_TRM61"/>
    <property type="match status" value="1"/>
</dbReference>
<dbReference type="Gene3D" id="3.10.330.20">
    <property type="match status" value="1"/>
</dbReference>
<comment type="similarity">
    <text evidence="9">Belongs to the class I-like SAM-binding methyltransferase superfamily. TRM61 family.</text>
</comment>
<dbReference type="InterPro" id="IPR049470">
    <property type="entry name" value="TRM61_C"/>
</dbReference>
<comment type="function">
    <text evidence="9">Catalytic subunit of tRNA (adenine-N(1)-)-methyltransferase, which catalyzes the formation of N(1)-methyladenine at position 58 (m1A58) in initiator methionyl-tRNA.</text>
</comment>
<evidence type="ECO:0000256" key="11">
    <source>
        <dbReference type="SAM" id="MobiDB-lite"/>
    </source>
</evidence>
<comment type="subcellular location">
    <subcellularLocation>
        <location evidence="1 9">Nucleus</location>
    </subcellularLocation>
</comment>
<evidence type="ECO:0000256" key="3">
    <source>
        <dbReference type="ARBA" id="ARBA00015963"/>
    </source>
</evidence>
<dbReference type="EC" id="2.1.1.220" evidence="2 9"/>
<feature type="binding site" evidence="10">
    <location>
        <position position="111"/>
    </location>
    <ligand>
        <name>S-adenosyl-L-methionine</name>
        <dbReference type="ChEBI" id="CHEBI:59789"/>
    </ligand>
</feature>
<dbReference type="GO" id="GO:0030488">
    <property type="term" value="P:tRNA methylation"/>
    <property type="evidence" value="ECO:0007669"/>
    <property type="project" value="InterPro"/>
</dbReference>
<feature type="region of interest" description="Disordered" evidence="11">
    <location>
        <begin position="172"/>
        <end position="209"/>
    </location>
</feature>
<dbReference type="PANTHER" id="PTHR12133:SF2">
    <property type="entry name" value="TRNA (ADENINE(58)-N(1))-METHYLTRANSFERASE CATALYTIC SUBUNIT TRMT61A"/>
    <property type="match status" value="1"/>
</dbReference>
<dbReference type="OrthoDB" id="1925287at2759"/>
<gene>
    <name evidence="13" type="ORF">RFULGI_LOCUS7680</name>
</gene>
<dbReference type="Gene3D" id="3.40.50.150">
    <property type="entry name" value="Vaccinia Virus protein VP39"/>
    <property type="match status" value="1"/>
</dbReference>
<proteinExistence type="inferred from homology"/>
<sequence>MTPLVMDPKLTYNNKFGTFRHSDMIGKKYGTKMPSHNGRGFMYLLHPTPELWTLVVPHRTQILYMADISFITTYLDLKPGSIILESGTGSGSFSHSLARTIAPNGHLYTFEYHEERAKAAKQDFERHGLSDITTIECRDVYKDGFGITDLVHAEVHTIPIYTVKDAVSKIKVQQDKKRKRSEEESSNSKAAKSPKIKQDPPNLYVSKTPTEAKGHTSYLTFATFLPVLDDEVEIIDKVNELD</sequence>